<reference evidence="1" key="1">
    <citation type="journal article" date="2022" name="bioRxiv">
        <title>Sequencing and chromosome-scale assembly of the giantPleurodeles waltlgenome.</title>
        <authorList>
            <person name="Brown T."/>
            <person name="Elewa A."/>
            <person name="Iarovenko S."/>
            <person name="Subramanian E."/>
            <person name="Araus A.J."/>
            <person name="Petzold A."/>
            <person name="Susuki M."/>
            <person name="Suzuki K.-i.T."/>
            <person name="Hayashi T."/>
            <person name="Toyoda A."/>
            <person name="Oliveira C."/>
            <person name="Osipova E."/>
            <person name="Leigh N.D."/>
            <person name="Simon A."/>
            <person name="Yun M.H."/>
        </authorList>
    </citation>
    <scope>NUCLEOTIDE SEQUENCE</scope>
    <source>
        <strain evidence="1">20211129_DDA</strain>
        <tissue evidence="1">Liver</tissue>
    </source>
</reference>
<proteinExistence type="predicted"/>
<evidence type="ECO:0000313" key="2">
    <source>
        <dbReference type="Proteomes" id="UP001066276"/>
    </source>
</evidence>
<sequence>MCVLCVCPLVRAVNRFKSDTLDTVTHPDTPGVIVTYYQLAGVTSLAIRPNGALLPIRDITEGGIEEDEASHPGRSRRSAVARGQAEEWWVREKSRVDERDRGWTAADA</sequence>
<dbReference type="EMBL" id="JANPWB010000013">
    <property type="protein sequence ID" value="KAJ1105587.1"/>
    <property type="molecule type" value="Genomic_DNA"/>
</dbReference>
<name>A0AAV7MTA2_PLEWA</name>
<dbReference type="AlphaFoldDB" id="A0AAV7MTA2"/>
<accession>A0AAV7MTA2</accession>
<keyword evidence="2" id="KW-1185">Reference proteome</keyword>
<comment type="caution">
    <text evidence="1">The sequence shown here is derived from an EMBL/GenBank/DDBJ whole genome shotgun (WGS) entry which is preliminary data.</text>
</comment>
<gene>
    <name evidence="1" type="ORF">NDU88_002992</name>
</gene>
<evidence type="ECO:0000313" key="1">
    <source>
        <dbReference type="EMBL" id="KAJ1105587.1"/>
    </source>
</evidence>
<protein>
    <submittedName>
        <fullName evidence="1">Uncharacterized protein</fullName>
    </submittedName>
</protein>
<dbReference type="Proteomes" id="UP001066276">
    <property type="component" value="Chromosome 9"/>
</dbReference>
<organism evidence="1 2">
    <name type="scientific">Pleurodeles waltl</name>
    <name type="common">Iberian ribbed newt</name>
    <dbReference type="NCBI Taxonomy" id="8319"/>
    <lineage>
        <taxon>Eukaryota</taxon>
        <taxon>Metazoa</taxon>
        <taxon>Chordata</taxon>
        <taxon>Craniata</taxon>
        <taxon>Vertebrata</taxon>
        <taxon>Euteleostomi</taxon>
        <taxon>Amphibia</taxon>
        <taxon>Batrachia</taxon>
        <taxon>Caudata</taxon>
        <taxon>Salamandroidea</taxon>
        <taxon>Salamandridae</taxon>
        <taxon>Pleurodelinae</taxon>
        <taxon>Pleurodeles</taxon>
    </lineage>
</organism>